<keyword evidence="14" id="KW-1185">Reference proteome</keyword>
<reference evidence="13" key="1">
    <citation type="submission" date="2021-01" db="UniProtKB">
        <authorList>
            <consortium name="EnsemblMetazoa"/>
        </authorList>
    </citation>
    <scope>IDENTIFICATION</scope>
</reference>
<dbReference type="PANTHER" id="PTHR24223:SF456">
    <property type="entry name" value="MULTIDRUG RESISTANCE-ASSOCIATED PROTEIN LETHAL(2)03659"/>
    <property type="match status" value="1"/>
</dbReference>
<feature type="domain" description="ABC transmembrane type-1" evidence="12">
    <location>
        <begin position="712"/>
        <end position="949"/>
    </location>
</feature>
<dbReference type="Gene3D" id="3.40.50.300">
    <property type="entry name" value="P-loop containing nucleotide triphosphate hydrolases"/>
    <property type="match status" value="2"/>
</dbReference>
<dbReference type="GO" id="GO:0016887">
    <property type="term" value="F:ATP hydrolysis activity"/>
    <property type="evidence" value="ECO:0007669"/>
    <property type="project" value="InterPro"/>
</dbReference>
<feature type="transmembrane region" description="Helical" evidence="10">
    <location>
        <begin position="199"/>
        <end position="225"/>
    </location>
</feature>
<dbReference type="EnsemblMetazoa" id="XM_032599335">
    <property type="protein sequence ID" value="XP_032455226"/>
    <property type="gene ID" value="LOC116738565"/>
</dbReference>
<dbReference type="GO" id="GO:0005524">
    <property type="term" value="F:ATP binding"/>
    <property type="evidence" value="ECO:0007669"/>
    <property type="project" value="UniProtKB-KW"/>
</dbReference>
<dbReference type="RefSeq" id="XP_032455226.1">
    <property type="nucleotide sequence ID" value="XM_032599335.1"/>
</dbReference>
<dbReference type="Pfam" id="PF00664">
    <property type="entry name" value="ABC_membrane"/>
    <property type="match status" value="2"/>
</dbReference>
<dbReference type="InterPro" id="IPR027417">
    <property type="entry name" value="P-loop_NTPase"/>
</dbReference>
<keyword evidence="3" id="KW-0813">Transport</keyword>
<dbReference type="FunFam" id="3.40.50.300:FF:000973">
    <property type="entry name" value="Multidrug resistance-associated protein 4"/>
    <property type="match status" value="1"/>
</dbReference>
<feature type="transmembrane region" description="Helical" evidence="10">
    <location>
        <begin position="95"/>
        <end position="120"/>
    </location>
</feature>
<dbReference type="GO" id="GO:0140359">
    <property type="term" value="F:ABC-type transporter activity"/>
    <property type="evidence" value="ECO:0007669"/>
    <property type="project" value="InterPro"/>
</dbReference>
<keyword evidence="6" id="KW-0547">Nucleotide-binding</keyword>
<dbReference type="PANTHER" id="PTHR24223">
    <property type="entry name" value="ATP-BINDING CASSETTE SUB-FAMILY C"/>
    <property type="match status" value="1"/>
</dbReference>
<keyword evidence="4 10" id="KW-0812">Transmembrane</keyword>
<feature type="transmembrane region" description="Helical" evidence="10">
    <location>
        <begin position="231"/>
        <end position="252"/>
    </location>
</feature>
<sequence length="1220" mass="139045">MDDSKRFWKPNPKLKSNFFSKLFFWWLKDLFLHGRKHSIVESDLYDTLPEHLSETVCNELEKSWNEELSMAAAESEKPRFWNAIIRTYRQELFKWSLLSLACTIAKILVPLVLEQILLYFHPASTTSASEAYFYVTAMVFLLLTETITWWHTNNLIVLGMKMRIACTSLVYRKMMRLSCSSIGGSSSGRIMNLMSNDVGYFEMLVMFTPDLVIVPLELIVTTLILWRYVGYAAVVGIALMILQIFPTQAIIYKLTRKFRAKLKNRMDQRVSRISEVIDGIRAIKMFVWEKYFEKLVYLHRRREIEVYVKLSVTVAVACALGIFAHRFALRYLADVKISMKRIEEFLLLDEVKSSIKCTKTEEKNILLNGVSVSWKAGEKVLRDVNLSLSRDKLYVVVGSVGSGKSTLLKLMLGELQPISGEVNVNGKVSYASQEPWLFPSSIKANILFGNAYDDEKYRRVTRACALSEDFSQLLYGDKTLVAERGSNLSGGQCARVNMARAAYQDADIYLFDDPLSAVDTHVAKRLFQDCINGLLRDKIRILVTHNLQYLKNADSIILLADGKIEFQGTYSDFRQQDKYRSYLLAISEEETSTVIEDKRENDVSKVVPDLVSKKARENDEPKETEELLVKGFVAKSLYCRYLKNIGSYPTLFFTAFIFISSILLVSAFDYRLVMWTRQEEIVLRNSRFNVTRLEDNQEKTFSYVQNSLHVCGALIAAVAVTAIVKNIVYFKGMLTASENIHNSMFASLIRTPLRFFDVNPAGRILNRFTKDVYSIDESLPKVGFDAIDNLFSCVAIILPILIVNWWNVFPVIIAICSYYSLWRMTVSTIVGLRKLQNNAKSPVLSHAASSLSGLLTIRSCGSQQLVSRIFDLWQDRHTSAYYLTMMFVTSFARCLELMTSFFWVAVAYGSVALKNDNVYMSDVGLTLLQLRSIGFLIQLSFRQTTNVMQEMTSTERIFQFIDLEREDDAEVELPVKIGKEWPERGEVIFEHVYLKYSKEAEPVLKNLTFSIQPRMKVGIVGRTGAGKSSLISALFRLTNFDGTVSLDGIDIKKIGLSDLRSRISIIPQDPVLFSATLRDNLDPKHEFDDASLWSALEKVEISKTFDSLDRCIEKGGRDLSVGQRQLLCLARAVVKRNKILVLDEATANIDAATDEVIQKTIKVAFEDCTVLKIAHRLNTIMDSDMVLVMDNGEVVEFDHPSVLLQKSDGYFFKMVQQTKR</sequence>
<evidence type="ECO:0000259" key="11">
    <source>
        <dbReference type="PROSITE" id="PS50893"/>
    </source>
</evidence>
<dbReference type="InterPro" id="IPR011527">
    <property type="entry name" value="ABC1_TM_dom"/>
</dbReference>
<comment type="subcellular location">
    <subcellularLocation>
        <location evidence="1">Membrane</location>
        <topology evidence="1">Multi-pass membrane protein</topology>
    </subcellularLocation>
</comment>
<keyword evidence="9 10" id="KW-0472">Membrane</keyword>
<evidence type="ECO:0000256" key="4">
    <source>
        <dbReference type="ARBA" id="ARBA00022692"/>
    </source>
</evidence>
<name>A0A7M7QVN5_NASVI</name>
<evidence type="ECO:0000256" key="9">
    <source>
        <dbReference type="ARBA" id="ARBA00023136"/>
    </source>
</evidence>
<keyword evidence="8 10" id="KW-1133">Transmembrane helix</keyword>
<dbReference type="InterPro" id="IPR044726">
    <property type="entry name" value="ABCC_6TM_D2"/>
</dbReference>
<dbReference type="SUPFAM" id="SSF52540">
    <property type="entry name" value="P-loop containing nucleoside triphosphate hydrolases"/>
    <property type="match status" value="2"/>
</dbReference>
<evidence type="ECO:0000256" key="2">
    <source>
        <dbReference type="ARBA" id="ARBA00009726"/>
    </source>
</evidence>
<feature type="transmembrane region" description="Helical" evidence="10">
    <location>
        <begin position="703"/>
        <end position="724"/>
    </location>
</feature>
<feature type="transmembrane region" description="Helical" evidence="10">
    <location>
        <begin position="312"/>
        <end position="333"/>
    </location>
</feature>
<evidence type="ECO:0000256" key="3">
    <source>
        <dbReference type="ARBA" id="ARBA00022448"/>
    </source>
</evidence>
<feature type="domain" description="ABC transmembrane type-1" evidence="12">
    <location>
        <begin position="97"/>
        <end position="329"/>
    </location>
</feature>
<dbReference type="FunFam" id="3.40.50.300:FF:000163">
    <property type="entry name" value="Multidrug resistance-associated protein member 4"/>
    <property type="match status" value="1"/>
</dbReference>
<dbReference type="SUPFAM" id="SSF90123">
    <property type="entry name" value="ABC transporter transmembrane region"/>
    <property type="match status" value="2"/>
</dbReference>
<dbReference type="CDD" id="cd18580">
    <property type="entry name" value="ABC_6TM_ABCC_D2"/>
    <property type="match status" value="1"/>
</dbReference>
<evidence type="ECO:0000256" key="8">
    <source>
        <dbReference type="ARBA" id="ARBA00022989"/>
    </source>
</evidence>
<dbReference type="PROSITE" id="PS50893">
    <property type="entry name" value="ABC_TRANSPORTER_2"/>
    <property type="match status" value="2"/>
</dbReference>
<dbReference type="SMR" id="A0A7M7QVN5"/>
<dbReference type="PROSITE" id="PS50929">
    <property type="entry name" value="ABC_TM1F"/>
    <property type="match status" value="2"/>
</dbReference>
<comment type="similarity">
    <text evidence="2">Belongs to the ABC transporter superfamily. ABCC family. Conjugate transporter (TC 3.A.1.208) subfamily.</text>
</comment>
<dbReference type="CDD" id="cd03244">
    <property type="entry name" value="ABCC_MRP_domain2"/>
    <property type="match status" value="1"/>
</dbReference>
<feature type="transmembrane region" description="Helical" evidence="10">
    <location>
        <begin position="650"/>
        <end position="668"/>
    </location>
</feature>
<feature type="transmembrane region" description="Helical" evidence="10">
    <location>
        <begin position="132"/>
        <end position="152"/>
    </location>
</feature>
<dbReference type="CDD" id="cd18579">
    <property type="entry name" value="ABC_6TM_ABCC_D1"/>
    <property type="match status" value="1"/>
</dbReference>
<dbReference type="InterPro" id="IPR036640">
    <property type="entry name" value="ABC1_TM_sf"/>
</dbReference>
<dbReference type="InterPro" id="IPR003439">
    <property type="entry name" value="ABC_transporter-like_ATP-bd"/>
</dbReference>
<evidence type="ECO:0000313" key="13">
    <source>
        <dbReference type="EnsemblMetazoa" id="XP_032455226"/>
    </source>
</evidence>
<organism evidence="13 14">
    <name type="scientific">Nasonia vitripennis</name>
    <name type="common">Parasitic wasp</name>
    <dbReference type="NCBI Taxonomy" id="7425"/>
    <lineage>
        <taxon>Eukaryota</taxon>
        <taxon>Metazoa</taxon>
        <taxon>Ecdysozoa</taxon>
        <taxon>Arthropoda</taxon>
        <taxon>Hexapoda</taxon>
        <taxon>Insecta</taxon>
        <taxon>Pterygota</taxon>
        <taxon>Neoptera</taxon>
        <taxon>Endopterygota</taxon>
        <taxon>Hymenoptera</taxon>
        <taxon>Apocrita</taxon>
        <taxon>Proctotrupomorpha</taxon>
        <taxon>Chalcidoidea</taxon>
        <taxon>Pteromalidae</taxon>
        <taxon>Pteromalinae</taxon>
        <taxon>Nasonia</taxon>
    </lineage>
</organism>
<keyword evidence="5" id="KW-0677">Repeat</keyword>
<feature type="transmembrane region" description="Helical" evidence="10">
    <location>
        <begin position="786"/>
        <end position="806"/>
    </location>
</feature>
<evidence type="ECO:0000313" key="14">
    <source>
        <dbReference type="Proteomes" id="UP000002358"/>
    </source>
</evidence>
<protein>
    <submittedName>
        <fullName evidence="13">Uncharacterized protein</fullName>
    </submittedName>
</protein>
<feature type="domain" description="ABC transporter" evidence="11">
    <location>
        <begin position="365"/>
        <end position="586"/>
    </location>
</feature>
<evidence type="ECO:0000256" key="10">
    <source>
        <dbReference type="SAM" id="Phobius"/>
    </source>
</evidence>
<feature type="domain" description="ABC transporter" evidence="11">
    <location>
        <begin position="987"/>
        <end position="1216"/>
    </location>
</feature>
<evidence type="ECO:0000256" key="1">
    <source>
        <dbReference type="ARBA" id="ARBA00004141"/>
    </source>
</evidence>
<evidence type="ECO:0000259" key="12">
    <source>
        <dbReference type="PROSITE" id="PS50929"/>
    </source>
</evidence>
<dbReference type="PROSITE" id="PS00211">
    <property type="entry name" value="ABC_TRANSPORTER_1"/>
    <property type="match status" value="2"/>
</dbReference>
<dbReference type="SMART" id="SM00382">
    <property type="entry name" value="AAA"/>
    <property type="match status" value="2"/>
</dbReference>
<dbReference type="Proteomes" id="UP000002358">
    <property type="component" value="Chromosome 4"/>
</dbReference>
<evidence type="ECO:0000256" key="6">
    <source>
        <dbReference type="ARBA" id="ARBA00022741"/>
    </source>
</evidence>
<keyword evidence="7" id="KW-0067">ATP-binding</keyword>
<dbReference type="InterPro" id="IPR003593">
    <property type="entry name" value="AAA+_ATPase"/>
</dbReference>
<accession>A0A7M7QVN5</accession>
<dbReference type="InterPro" id="IPR017871">
    <property type="entry name" value="ABC_transporter-like_CS"/>
</dbReference>
<evidence type="ECO:0000256" key="5">
    <source>
        <dbReference type="ARBA" id="ARBA00022737"/>
    </source>
</evidence>
<dbReference type="Pfam" id="PF00005">
    <property type="entry name" value="ABC_tran"/>
    <property type="match status" value="2"/>
</dbReference>
<dbReference type="Gene3D" id="1.20.1560.10">
    <property type="entry name" value="ABC transporter type 1, transmembrane domain"/>
    <property type="match status" value="2"/>
</dbReference>
<dbReference type="InterPro" id="IPR044746">
    <property type="entry name" value="ABCC_6TM_D1"/>
</dbReference>
<dbReference type="InterPro" id="IPR050173">
    <property type="entry name" value="ABC_transporter_C-like"/>
</dbReference>
<dbReference type="GeneID" id="116738565"/>
<feature type="transmembrane region" description="Helical" evidence="10">
    <location>
        <begin position="880"/>
        <end position="903"/>
    </location>
</feature>
<dbReference type="GO" id="GO:0016020">
    <property type="term" value="C:membrane"/>
    <property type="evidence" value="ECO:0007669"/>
    <property type="project" value="UniProtKB-SubCell"/>
</dbReference>
<proteinExistence type="inferred from homology"/>
<evidence type="ECO:0000256" key="7">
    <source>
        <dbReference type="ARBA" id="ARBA00022840"/>
    </source>
</evidence>
<dbReference type="CDD" id="cd03250">
    <property type="entry name" value="ABCC_MRP_domain1"/>
    <property type="match status" value="1"/>
</dbReference>
<dbReference type="AlphaFoldDB" id="A0A7M7QVN5"/>